<dbReference type="GO" id="GO:0000981">
    <property type="term" value="F:DNA-binding transcription factor activity, RNA polymerase II-specific"/>
    <property type="evidence" value="ECO:0007669"/>
    <property type="project" value="TreeGrafter"/>
</dbReference>
<keyword evidence="5 8" id="KW-0862">Zinc</keyword>
<dbReference type="Pfam" id="PF13912">
    <property type="entry name" value="zf-C2H2_6"/>
    <property type="match status" value="1"/>
</dbReference>
<dbReference type="Pfam" id="PF00096">
    <property type="entry name" value="zf-C2H2"/>
    <property type="match status" value="5"/>
</dbReference>
<feature type="binding site" evidence="8">
    <location>
        <position position="16"/>
    </location>
    <ligand>
        <name>Zn(2+)</name>
        <dbReference type="ChEBI" id="CHEBI:29105"/>
    </ligand>
</feature>
<evidence type="ECO:0000313" key="11">
    <source>
        <dbReference type="EMBL" id="CAH0730165.1"/>
    </source>
</evidence>
<feature type="domain" description="C2H2-type" evidence="9">
    <location>
        <begin position="355"/>
        <end position="383"/>
    </location>
</feature>
<feature type="binding site" evidence="8">
    <location>
        <position position="19"/>
    </location>
    <ligand>
        <name>Zn(2+)</name>
        <dbReference type="ChEBI" id="CHEBI:29105"/>
    </ligand>
</feature>
<dbReference type="OrthoDB" id="8117402at2759"/>
<accession>A0A8J9VXX6</accession>
<evidence type="ECO:0000256" key="4">
    <source>
        <dbReference type="ARBA" id="ARBA00022771"/>
    </source>
</evidence>
<sequence length="553" mass="65109">MNVKKGKGPVFDAGICRCCGTIKKCRVLNVEYESFGQKEIYSDIIMDCFSLLLSHLDGKPTERLICATCVQRLRDALAFKKQVLKCEEAFLQVKMYDAETKEIDTKPQNDESKVEVEVKTEPQDLDSIEAPYCSPLRDMLADESYDIKLEAHDSSNDDIPLNQIADRSNKLQSDNVVPEVNEDVIPNGNVTRKIIDRPMIPMSKLQQRMRERDPSYITETNILTIVEFSYVCPFKCRHNHLLCFYCGENFSDPQLLRNHTMSAHHPKKFKITEHKNMLKIDLTRIDCRLCPEKIDDLETYKRHITTVHHKKYYFNNRDLILPFRLNSELKCALCDSVFPYFHALNKHMNEHFSNYVCETCGLGFVDRGRFIMHQQRHEEGDFPCEVCGKVFKAQYNRELHVDRVHKKRGRVYCPKCDVRLMTYPQKLKHLVEVHGEQPLSFPCNLCDRVCETRRKLTIHRRKEHLKDYRYECQFCGQKFFTRFSLTNHMPTHTGERNFKCKVCEKTYPRLKTLKDHIRIHTNDRRYRCHICGQAFIQNCSLKGHMKSQHPEYS</sequence>
<dbReference type="SUPFAM" id="SSF57667">
    <property type="entry name" value="beta-beta-alpha zinc fingers"/>
    <property type="match status" value="5"/>
</dbReference>
<dbReference type="FunFam" id="3.30.160.60:FF:000688">
    <property type="entry name" value="zinc finger protein 197 isoform X1"/>
    <property type="match status" value="1"/>
</dbReference>
<keyword evidence="4 7" id="KW-0863">Zinc-finger</keyword>
<dbReference type="GO" id="GO:0005634">
    <property type="term" value="C:nucleus"/>
    <property type="evidence" value="ECO:0007669"/>
    <property type="project" value="UniProtKB-SubCell"/>
</dbReference>
<dbReference type="PANTHER" id="PTHR24394">
    <property type="entry name" value="ZINC FINGER PROTEIN"/>
    <property type="match status" value="1"/>
</dbReference>
<protein>
    <submittedName>
        <fullName evidence="11">Uncharacterized protein</fullName>
    </submittedName>
</protein>
<feature type="domain" description="C2H2-type" evidence="9">
    <location>
        <begin position="470"/>
        <end position="497"/>
    </location>
</feature>
<evidence type="ECO:0000259" key="10">
    <source>
        <dbReference type="PROSITE" id="PS51915"/>
    </source>
</evidence>
<dbReference type="PANTHER" id="PTHR24394:SF29">
    <property type="entry name" value="MYONEURIN"/>
    <property type="match status" value="1"/>
</dbReference>
<dbReference type="InterPro" id="IPR012934">
    <property type="entry name" value="Znf_AD"/>
</dbReference>
<dbReference type="SMART" id="SM00868">
    <property type="entry name" value="zf-AD"/>
    <property type="match status" value="1"/>
</dbReference>
<reference evidence="11" key="1">
    <citation type="submission" date="2021-12" db="EMBL/GenBank/DDBJ databases">
        <authorList>
            <person name="Martin H S."/>
        </authorList>
    </citation>
    <scope>NUCLEOTIDE SEQUENCE</scope>
</reference>
<feature type="domain" description="C2H2-type" evidence="9">
    <location>
        <begin position="441"/>
        <end position="469"/>
    </location>
</feature>
<dbReference type="GO" id="GO:0030674">
    <property type="term" value="F:protein-macromolecule adaptor activity"/>
    <property type="evidence" value="ECO:0007669"/>
    <property type="project" value="UniProtKB-ARBA"/>
</dbReference>
<dbReference type="InterPro" id="IPR036236">
    <property type="entry name" value="Znf_C2H2_sf"/>
</dbReference>
<keyword evidence="12" id="KW-1185">Reference proteome</keyword>
<dbReference type="FunFam" id="3.30.160.60:FF:000446">
    <property type="entry name" value="Zinc finger protein"/>
    <property type="match status" value="1"/>
</dbReference>
<dbReference type="AlphaFoldDB" id="A0A8J9VXX6"/>
<feature type="domain" description="C2H2-type" evidence="9">
    <location>
        <begin position="498"/>
        <end position="525"/>
    </location>
</feature>
<dbReference type="InterPro" id="IPR013087">
    <property type="entry name" value="Znf_C2H2_type"/>
</dbReference>
<evidence type="ECO:0000313" key="12">
    <source>
        <dbReference type="Proteomes" id="UP000838878"/>
    </source>
</evidence>
<feature type="domain" description="C2H2-type" evidence="9">
    <location>
        <begin position="241"/>
        <end position="269"/>
    </location>
</feature>
<evidence type="ECO:0000256" key="8">
    <source>
        <dbReference type="PROSITE-ProRule" id="PRU01263"/>
    </source>
</evidence>
<proteinExistence type="predicted"/>
<dbReference type="GO" id="GO:0008270">
    <property type="term" value="F:zinc ion binding"/>
    <property type="evidence" value="ECO:0007669"/>
    <property type="project" value="UniProtKB-UniRule"/>
</dbReference>
<feature type="binding site" evidence="8">
    <location>
        <position position="69"/>
    </location>
    <ligand>
        <name>Zn(2+)</name>
        <dbReference type="ChEBI" id="CHEBI:29105"/>
    </ligand>
</feature>
<evidence type="ECO:0000256" key="1">
    <source>
        <dbReference type="ARBA" id="ARBA00004123"/>
    </source>
</evidence>
<name>A0A8J9VXX6_9NEOP</name>
<evidence type="ECO:0000256" key="6">
    <source>
        <dbReference type="ARBA" id="ARBA00023242"/>
    </source>
</evidence>
<feature type="domain" description="C2H2-type" evidence="9">
    <location>
        <begin position="526"/>
        <end position="553"/>
    </location>
</feature>
<evidence type="ECO:0000256" key="5">
    <source>
        <dbReference type="ARBA" id="ARBA00022833"/>
    </source>
</evidence>
<evidence type="ECO:0000256" key="7">
    <source>
        <dbReference type="PROSITE-ProRule" id="PRU00042"/>
    </source>
</evidence>
<keyword evidence="2 8" id="KW-0479">Metal-binding</keyword>
<organism evidence="11 12">
    <name type="scientific">Brenthis ino</name>
    <name type="common">lesser marbled fritillary</name>
    <dbReference type="NCBI Taxonomy" id="405034"/>
    <lineage>
        <taxon>Eukaryota</taxon>
        <taxon>Metazoa</taxon>
        <taxon>Ecdysozoa</taxon>
        <taxon>Arthropoda</taxon>
        <taxon>Hexapoda</taxon>
        <taxon>Insecta</taxon>
        <taxon>Pterygota</taxon>
        <taxon>Neoptera</taxon>
        <taxon>Endopterygota</taxon>
        <taxon>Lepidoptera</taxon>
        <taxon>Glossata</taxon>
        <taxon>Ditrysia</taxon>
        <taxon>Papilionoidea</taxon>
        <taxon>Nymphalidae</taxon>
        <taxon>Heliconiinae</taxon>
        <taxon>Argynnini</taxon>
        <taxon>Brenthis</taxon>
    </lineage>
</organism>
<dbReference type="Proteomes" id="UP000838878">
    <property type="component" value="Chromosome 8"/>
</dbReference>
<comment type="subcellular location">
    <subcellularLocation>
        <location evidence="1">Nucleus</location>
    </subcellularLocation>
</comment>
<dbReference type="PROSITE" id="PS00028">
    <property type="entry name" value="ZINC_FINGER_C2H2_1"/>
    <property type="match status" value="7"/>
</dbReference>
<feature type="non-terminal residue" evidence="11">
    <location>
        <position position="553"/>
    </location>
</feature>
<dbReference type="PROSITE" id="PS51915">
    <property type="entry name" value="ZAD"/>
    <property type="match status" value="1"/>
</dbReference>
<feature type="domain" description="C2H2-type" evidence="9">
    <location>
        <begin position="382"/>
        <end position="410"/>
    </location>
</feature>
<evidence type="ECO:0000259" key="9">
    <source>
        <dbReference type="PROSITE" id="PS50157"/>
    </source>
</evidence>
<keyword evidence="3" id="KW-0677">Repeat</keyword>
<feature type="binding site" evidence="8">
    <location>
        <position position="66"/>
    </location>
    <ligand>
        <name>Zn(2+)</name>
        <dbReference type="ChEBI" id="CHEBI:29105"/>
    </ligand>
</feature>
<dbReference type="EMBL" id="OV170228">
    <property type="protein sequence ID" value="CAH0730165.1"/>
    <property type="molecule type" value="Genomic_DNA"/>
</dbReference>
<dbReference type="Gene3D" id="3.30.160.60">
    <property type="entry name" value="Classic Zinc Finger"/>
    <property type="match status" value="6"/>
</dbReference>
<feature type="domain" description="ZAD" evidence="10">
    <location>
        <begin position="14"/>
        <end position="93"/>
    </location>
</feature>
<dbReference type="SMART" id="SM00355">
    <property type="entry name" value="ZnF_C2H2"/>
    <property type="match status" value="10"/>
</dbReference>
<dbReference type="PROSITE" id="PS50157">
    <property type="entry name" value="ZINC_FINGER_C2H2_2"/>
    <property type="match status" value="7"/>
</dbReference>
<gene>
    <name evidence="11" type="ORF">BINO364_LOCUS15176</name>
</gene>
<keyword evidence="6" id="KW-0539">Nucleus</keyword>
<evidence type="ECO:0000256" key="3">
    <source>
        <dbReference type="ARBA" id="ARBA00022737"/>
    </source>
</evidence>
<evidence type="ECO:0000256" key="2">
    <source>
        <dbReference type="ARBA" id="ARBA00022723"/>
    </source>
</evidence>